<proteinExistence type="predicted"/>
<sequence>MNDSQYLINDQALPLGYAFHGYTITQYIGEDAFSISYLAVMGGVSAVLMEYFPRSIVWRGENNVDVLIRETADQREYAHGLATCRDDLQDLVRFRHPHILETQGFFEANNTIYRVSEDLVDQEWISLERCLMRDKPLSEEGIMALYRPLLDAIEAVHAIGHIHSDLTPSRILIHKQSGKPMVMGLGDMKYLFRPSSQLLSRHVSPGYSPCENYYLNESQGVWTDIYSLGAILYRILTGDAPVSSASRLSSLGDHQLDPLVWASNYFENKDDYSEQLLLAADHALALQKQDRPSSIAEWRKVLGIVVPQVSEEKVSVRNLSIAGISDVSQESSPKLPMDALDFTSSVQQPPPKDVSYKSRTYAPVAIFSGLISAMLVGIFVYLSPAENEIEPEIVPEFEMITDEGYASEPEIVAEEETVAEITVYSETDYLPIEDVPLANNEHPDNTDIRLPFSEFITGATIGAEFGGIDALTRPLSVKNLLDTINIDTSKVVVLTTEELQLLPLLSLPPQQQQTVSVRQRRVNSAKAVSRRANVQHRPTKKTREQYQKEWLAKQQQLKNKNEWQKKKALQRKQKTRQNAEQIESELLTDSDW</sequence>
<dbReference type="PROSITE" id="PS50011">
    <property type="entry name" value="PROTEIN_KINASE_DOM"/>
    <property type="match status" value="1"/>
</dbReference>
<accession>A0A6S6SG50</accession>
<feature type="compositionally biased region" description="Acidic residues" evidence="1">
    <location>
        <begin position="582"/>
        <end position="592"/>
    </location>
</feature>
<dbReference type="Gene3D" id="1.10.510.10">
    <property type="entry name" value="Transferase(Phosphotransferase) domain 1"/>
    <property type="match status" value="1"/>
</dbReference>
<gene>
    <name evidence="3" type="ORF">HELGO_WM10896</name>
</gene>
<dbReference type="SUPFAM" id="SSF56112">
    <property type="entry name" value="Protein kinase-like (PK-like)"/>
    <property type="match status" value="1"/>
</dbReference>
<protein>
    <recommendedName>
        <fullName evidence="2">Protein kinase domain-containing protein</fullName>
    </recommendedName>
</protein>
<dbReference type="GO" id="GO:0004674">
    <property type="term" value="F:protein serine/threonine kinase activity"/>
    <property type="evidence" value="ECO:0007669"/>
    <property type="project" value="TreeGrafter"/>
</dbReference>
<feature type="domain" description="Protein kinase" evidence="2">
    <location>
        <begin position="22"/>
        <end position="309"/>
    </location>
</feature>
<dbReference type="PANTHER" id="PTHR44167">
    <property type="entry name" value="OVARIAN-SPECIFIC SERINE/THREONINE-PROTEIN KINASE LOK-RELATED"/>
    <property type="match status" value="1"/>
</dbReference>
<organism evidence="3">
    <name type="scientific">uncultured Thiotrichaceae bacterium</name>
    <dbReference type="NCBI Taxonomy" id="298394"/>
    <lineage>
        <taxon>Bacteria</taxon>
        <taxon>Pseudomonadati</taxon>
        <taxon>Pseudomonadota</taxon>
        <taxon>Gammaproteobacteria</taxon>
        <taxon>Thiotrichales</taxon>
        <taxon>Thiotrichaceae</taxon>
        <taxon>environmental samples</taxon>
    </lineage>
</organism>
<feature type="compositionally biased region" description="Basic residues" evidence="1">
    <location>
        <begin position="566"/>
        <end position="575"/>
    </location>
</feature>
<reference evidence="3" key="1">
    <citation type="submission" date="2020-01" db="EMBL/GenBank/DDBJ databases">
        <authorList>
            <person name="Meier V. D."/>
            <person name="Meier V D."/>
        </authorList>
    </citation>
    <scope>NUCLEOTIDE SEQUENCE</scope>
    <source>
        <strain evidence="3">HLG_WM_MAG_07</strain>
    </source>
</reference>
<dbReference type="EMBL" id="CACVAY010000012">
    <property type="protein sequence ID" value="CAA6802302.1"/>
    <property type="molecule type" value="Genomic_DNA"/>
</dbReference>
<dbReference type="AlphaFoldDB" id="A0A6S6SG50"/>
<evidence type="ECO:0000256" key="1">
    <source>
        <dbReference type="SAM" id="MobiDB-lite"/>
    </source>
</evidence>
<name>A0A6S6SG50_9GAMM</name>
<dbReference type="GO" id="GO:0005524">
    <property type="term" value="F:ATP binding"/>
    <property type="evidence" value="ECO:0007669"/>
    <property type="project" value="InterPro"/>
</dbReference>
<dbReference type="Pfam" id="PF00069">
    <property type="entry name" value="Pkinase"/>
    <property type="match status" value="1"/>
</dbReference>
<dbReference type="InterPro" id="IPR000719">
    <property type="entry name" value="Prot_kinase_dom"/>
</dbReference>
<dbReference type="SMART" id="SM00220">
    <property type="entry name" value="S_TKc"/>
    <property type="match status" value="1"/>
</dbReference>
<evidence type="ECO:0000313" key="3">
    <source>
        <dbReference type="EMBL" id="CAA6802302.1"/>
    </source>
</evidence>
<feature type="region of interest" description="Disordered" evidence="1">
    <location>
        <begin position="521"/>
        <end position="592"/>
    </location>
</feature>
<evidence type="ECO:0000259" key="2">
    <source>
        <dbReference type="PROSITE" id="PS50011"/>
    </source>
</evidence>
<dbReference type="PANTHER" id="PTHR44167:SF24">
    <property type="entry name" value="SERINE_THREONINE-PROTEIN KINASE CHK2"/>
    <property type="match status" value="1"/>
</dbReference>
<feature type="compositionally biased region" description="Basic and acidic residues" evidence="1">
    <location>
        <begin position="541"/>
        <end position="551"/>
    </location>
</feature>
<dbReference type="InterPro" id="IPR011009">
    <property type="entry name" value="Kinase-like_dom_sf"/>
</dbReference>